<keyword evidence="18" id="KW-1185">Reference proteome</keyword>
<dbReference type="InterPro" id="IPR045867">
    <property type="entry name" value="DNA-dir_RpoC_beta_prime"/>
</dbReference>
<dbReference type="Gene3D" id="3.30.70.2850">
    <property type="match status" value="1"/>
</dbReference>
<feature type="domain" description="RNA polymerase N-terminal" evidence="17">
    <location>
        <begin position="277"/>
        <end position="610"/>
    </location>
</feature>
<dbReference type="OrthoDB" id="270392at2759"/>
<feature type="region of interest" description="Disordered" evidence="16">
    <location>
        <begin position="1339"/>
        <end position="1406"/>
    </location>
</feature>
<feature type="compositionally biased region" description="Acidic residues" evidence="16">
    <location>
        <begin position="1379"/>
        <end position="1398"/>
    </location>
</feature>
<dbReference type="InterPro" id="IPR047107">
    <property type="entry name" value="DNA-dir_RNA_pol1_lsu_C"/>
</dbReference>
<evidence type="ECO:0000256" key="6">
    <source>
        <dbReference type="ARBA" id="ARBA00022679"/>
    </source>
</evidence>
<sequence length="1653" mass="187285">MFYHDFYNVDPFKPVSLEFNMFSTEEVKKLSVARIDSLISFTPLGEPVVGGMYDARLGPSHQGNGKCPTCNQNSTSCTGHFGHIELPCPVINPIFSAFVIHLLKISCLSCYKVLIPKEATLLLAAQLKLIDNGQLTDAHSLSIEINGLYEDDERNLSVEELEIFINLYLKERLEENSTSYVKSASEVRQHFIAETISQVVRRKGCIYCNEPLNSISKSFSKITISNGTKEKKDKKTKEYLFPYDIKNHMRKLWTNEKDFICAILPVLASLNMEYPTDACFISEVLVTPSNTRPNLMVKGKIVESPRNATYKSILREAKLIQYIRLIRDQKVDKEILPEIIELVNDSQGLDHLDKVQIGMHNLQMCVDALLDGNAFKSSSKESAVRIGLKQLLEKKSGIIRQNMMGKRVDYFARSVITPDPFLDTDQIGIPLEFAKKLTYPVAVTDWNNKGLHGIVLNGPNHYPGANMVETDVGIVKWLSATNISRREAISKTLFHRGPNSRGPQIVHRHVIDGDMMLINRQPSLHKPSIMAHRVKVLKGEKTLRLHYANCKAYNADFDGDEMNAHLPQSELAKCEAKELASVVYQYLVPRDGTPLSGLIQDHIISSVRMTIRGRFFTRREYMHFVYQALSSYDRNIKTLPPAIFKPLMLWSGKQIISTIIINLTPPNRKTFINLISKSKLEQKYWKNPNNYEYSDSLSEFNFIVRNGNFLSGILDKNHIGASTYSLIHCFYELYGGKYSAQLLSAFSKLFTVYLQFDAFTLGVEDILVTEKADHQRQTAIDESKAAGTLAALDSLGAENVCEEIIMAKLAESYSKSSHFSVLVDRNYKRHLQPFTNKITRACIPNGLLQPFPYNNLQLMVQSGAKGSTVNTIQISCCLGQIELEGKRPPMMISGRTLPSFPPFDTLPKAGGFIGSRFMTGIQPQEFFFHCMAGREGLIDTAVKTSRSGYLQRCLVKHLESLIVNYDMTVRDSNGSIIQYLYGEDGLEVTKSSFFNKKQFGFLADNVDSFKALKDIRNDECYKEIDKKLEEIKSATKKYKNSSTKRQSEFLNWCEQNAIVKKEKHLKVKNGRYVSNVKICKKWYEINEDEKKLYNKSLRKIPEPVSATFHPGGHYGLISEKMDSSIDEYFNLYNHGMSDKEQKTVKESIRIKAMAATVVAGEPVGCIAAQSVGEPSTQMTLNTFHFAGRGEMNVTLGIPRLREILMMATKTIKTPSMEIPFLQSKNVQNDAESLRKLMTKITLKDVLSKVQVRERVMLKPIRHMCYDLTLHLLPHRCYDSTTHILPKNVVRFIKNIFPESLKKMFIKNLSMNFSGELISEQAKRAIQLNRKQNDNINDELLDEVIPQETKSKTVHGVESDSESEAGELDSAAIKRKNQTEEYDYEKDEDDPESEGEAEIDDKQSDFNNSVNLEDNIIKDEDNISTAEIIESDLTDKMEENLKNSDKDYSEIVVDVIGYDKTYAWVKIRISIPLVFKRIDITALLKDLMGRVIIHEIPGINRAILTEEDNKLILKTEGSQGVAELFSFANILDLNALYCNDIQMMLNTYGIEAANRVIINEVKNVFKVYGINVDTRHLSLIADYMTYDGKYNPLNRIGMNGCPSPLQQMSFESTLNYLKKSTIRGLKDNLVSPSSALVIGQQARIGSGLVKLLWQ</sequence>
<name>A0A8B8FVY2_9HEMI</name>
<keyword evidence="8" id="KW-0479">Metal-binding</keyword>
<evidence type="ECO:0000256" key="10">
    <source>
        <dbReference type="ARBA" id="ARBA00022842"/>
    </source>
</evidence>
<dbReference type="Proteomes" id="UP000694846">
    <property type="component" value="Unplaced"/>
</dbReference>
<dbReference type="Gene3D" id="6.10.250.2940">
    <property type="match status" value="1"/>
</dbReference>
<comment type="subunit">
    <text evidence="3">Component of the RNA polymerase I (Pol I) complex consisting of at least 13 subunits.</text>
</comment>
<keyword evidence="7 15" id="KW-0548">Nucleotidyltransferase</keyword>
<evidence type="ECO:0000256" key="12">
    <source>
        <dbReference type="ARBA" id="ARBA00023242"/>
    </source>
</evidence>
<dbReference type="RefSeq" id="XP_025414996.1">
    <property type="nucleotide sequence ID" value="XM_025559211.1"/>
</dbReference>
<reference evidence="19 20" key="1">
    <citation type="submission" date="2025-04" db="UniProtKB">
        <authorList>
            <consortium name="RefSeq"/>
        </authorList>
    </citation>
    <scope>IDENTIFICATION</scope>
    <source>
        <tissue evidence="19 20">Whole body</tissue>
    </source>
</reference>
<dbReference type="FunFam" id="2.40.40.20:FF:000019">
    <property type="entry name" value="DNA-directed RNA polymerase II subunit RPB1"/>
    <property type="match status" value="1"/>
</dbReference>
<dbReference type="InterPro" id="IPR042102">
    <property type="entry name" value="RNA_pol_Rpb1_3_sf"/>
</dbReference>
<evidence type="ECO:0000259" key="17">
    <source>
        <dbReference type="SMART" id="SM00663"/>
    </source>
</evidence>
<dbReference type="Gene3D" id="4.10.860.120">
    <property type="entry name" value="RNA polymerase II, clamp domain"/>
    <property type="match status" value="1"/>
</dbReference>
<keyword evidence="10" id="KW-0460">Magnesium</keyword>
<evidence type="ECO:0000313" key="19">
    <source>
        <dbReference type="RefSeq" id="XP_025414996.1"/>
    </source>
</evidence>
<keyword evidence="11 15" id="KW-0804">Transcription</keyword>
<keyword evidence="5" id="KW-0597">Phosphoprotein</keyword>
<protein>
    <recommendedName>
        <fullName evidence="15">DNA-directed RNA polymerase subunit</fullName>
        <ecNumber evidence="15">2.7.7.6</ecNumber>
    </recommendedName>
</protein>
<feature type="compositionally biased region" description="Basic and acidic residues" evidence="16">
    <location>
        <begin position="1348"/>
        <end position="1357"/>
    </location>
</feature>
<dbReference type="GO" id="GO:0005736">
    <property type="term" value="C:RNA polymerase I complex"/>
    <property type="evidence" value="ECO:0007669"/>
    <property type="project" value="TreeGrafter"/>
</dbReference>
<dbReference type="Gene3D" id="2.40.40.20">
    <property type="match status" value="1"/>
</dbReference>
<dbReference type="Pfam" id="PF05000">
    <property type="entry name" value="RNA_pol_Rpb1_4"/>
    <property type="match status" value="1"/>
</dbReference>
<dbReference type="InterPro" id="IPR007080">
    <property type="entry name" value="RNA_pol_Rpb1_1"/>
</dbReference>
<comment type="subcellular location">
    <subcellularLocation>
        <location evidence="1">Nucleus</location>
        <location evidence="1">Nucleolus</location>
    </subcellularLocation>
</comment>
<keyword evidence="9" id="KW-0862">Zinc</keyword>
<comment type="similarity">
    <text evidence="2 15">Belongs to the RNA polymerase beta' chain family.</text>
</comment>
<evidence type="ECO:0000256" key="11">
    <source>
        <dbReference type="ARBA" id="ARBA00023163"/>
    </source>
</evidence>
<keyword evidence="4 15" id="KW-0240">DNA-directed RNA polymerase</keyword>
<proteinExistence type="inferred from homology"/>
<dbReference type="CDD" id="cd01435">
    <property type="entry name" value="RNAP_I_RPA1_N"/>
    <property type="match status" value="1"/>
</dbReference>
<comment type="catalytic activity">
    <reaction evidence="13 15">
        <text>RNA(n) + a ribonucleoside 5'-triphosphate = RNA(n+1) + diphosphate</text>
        <dbReference type="Rhea" id="RHEA:21248"/>
        <dbReference type="Rhea" id="RHEA-COMP:14527"/>
        <dbReference type="Rhea" id="RHEA-COMP:17342"/>
        <dbReference type="ChEBI" id="CHEBI:33019"/>
        <dbReference type="ChEBI" id="CHEBI:61557"/>
        <dbReference type="ChEBI" id="CHEBI:140395"/>
        <dbReference type="EC" id="2.7.7.6"/>
    </reaction>
</comment>
<dbReference type="GO" id="GO:0046872">
    <property type="term" value="F:metal ion binding"/>
    <property type="evidence" value="ECO:0007669"/>
    <property type="project" value="UniProtKB-KW"/>
</dbReference>
<evidence type="ECO:0000256" key="13">
    <source>
        <dbReference type="ARBA" id="ARBA00048552"/>
    </source>
</evidence>
<evidence type="ECO:0000256" key="4">
    <source>
        <dbReference type="ARBA" id="ARBA00022478"/>
    </source>
</evidence>
<dbReference type="Gene3D" id="1.10.274.100">
    <property type="entry name" value="RNA polymerase Rpb1, domain 3"/>
    <property type="match status" value="1"/>
</dbReference>
<dbReference type="SUPFAM" id="SSF64484">
    <property type="entry name" value="beta and beta-prime subunits of DNA dependent RNA-polymerase"/>
    <property type="match status" value="1"/>
</dbReference>
<dbReference type="CTD" id="124200645"/>
<dbReference type="SMART" id="SM00663">
    <property type="entry name" value="RPOLA_N"/>
    <property type="match status" value="1"/>
</dbReference>
<evidence type="ECO:0000256" key="7">
    <source>
        <dbReference type="ARBA" id="ARBA00022695"/>
    </source>
</evidence>
<dbReference type="InterPro" id="IPR007081">
    <property type="entry name" value="RNA_pol_Rpb1_5"/>
</dbReference>
<dbReference type="Pfam" id="PF04997">
    <property type="entry name" value="RNA_pol_Rpb1_1"/>
    <property type="match status" value="1"/>
</dbReference>
<keyword evidence="6 15" id="KW-0808">Transferase</keyword>
<keyword evidence="12" id="KW-0539">Nucleus</keyword>
<comment type="function">
    <text evidence="14">DNA-dependent RNA polymerase catalyzes the transcription of DNA into RNA using the four ribonucleoside triphosphates as substrates. Largest and catalytic core component of RNA polymerase I which synthesizes ribosomal RNA precursors. Forms the polymerase active center together with the second largest subunit. A single stranded DNA template strand of the promoter is positioned within the central active site cleft of Pol I. A bridging helix emanates from RPA1 and crosses the cleft near the catalytic site and is thought to promote translocation of Pol I by acting as a ratchet that moves the RNA-DNA hybrid through the active site by switching from straight to bent conformations at each step of nucleotide addition.</text>
</comment>
<accession>A0A8B8FVY2</accession>
<evidence type="ECO:0000256" key="9">
    <source>
        <dbReference type="ARBA" id="ARBA00022833"/>
    </source>
</evidence>
<dbReference type="EC" id="2.7.7.6" evidence="15"/>
<dbReference type="InterPro" id="IPR044893">
    <property type="entry name" value="RNA_pol_Rpb1_clamp_domain"/>
</dbReference>
<evidence type="ECO:0000256" key="3">
    <source>
        <dbReference type="ARBA" id="ARBA00011251"/>
    </source>
</evidence>
<dbReference type="Pfam" id="PF04998">
    <property type="entry name" value="RNA_pol_Rpb1_5"/>
    <property type="match status" value="1"/>
</dbReference>
<evidence type="ECO:0000256" key="2">
    <source>
        <dbReference type="ARBA" id="ARBA00006460"/>
    </source>
</evidence>
<dbReference type="PANTHER" id="PTHR19376">
    <property type="entry name" value="DNA-DIRECTED RNA POLYMERASE"/>
    <property type="match status" value="1"/>
</dbReference>
<evidence type="ECO:0000256" key="8">
    <source>
        <dbReference type="ARBA" id="ARBA00022723"/>
    </source>
</evidence>
<dbReference type="InterPro" id="IPR006592">
    <property type="entry name" value="RNA_pol_N"/>
</dbReference>
<dbReference type="GO" id="GO:0003677">
    <property type="term" value="F:DNA binding"/>
    <property type="evidence" value="ECO:0007669"/>
    <property type="project" value="InterPro"/>
</dbReference>
<dbReference type="Gene3D" id="1.10.132.30">
    <property type="match status" value="1"/>
</dbReference>
<organism evidence="18 20">
    <name type="scientific">Sipha flava</name>
    <name type="common">yellow sugarcane aphid</name>
    <dbReference type="NCBI Taxonomy" id="143950"/>
    <lineage>
        <taxon>Eukaryota</taxon>
        <taxon>Metazoa</taxon>
        <taxon>Ecdysozoa</taxon>
        <taxon>Arthropoda</taxon>
        <taxon>Hexapoda</taxon>
        <taxon>Insecta</taxon>
        <taxon>Pterygota</taxon>
        <taxon>Neoptera</taxon>
        <taxon>Paraneoptera</taxon>
        <taxon>Hemiptera</taxon>
        <taxon>Sternorrhyncha</taxon>
        <taxon>Aphidomorpha</taxon>
        <taxon>Aphidoidea</taxon>
        <taxon>Aphididae</taxon>
        <taxon>Sipha</taxon>
    </lineage>
</organism>
<dbReference type="InterPro" id="IPR038120">
    <property type="entry name" value="Rpb1_funnel_sf"/>
</dbReference>
<dbReference type="GO" id="GO:0003899">
    <property type="term" value="F:DNA-directed RNA polymerase activity"/>
    <property type="evidence" value="ECO:0007669"/>
    <property type="project" value="UniProtKB-EC"/>
</dbReference>
<dbReference type="InterPro" id="IPR000722">
    <property type="entry name" value="RNA_pol_asu"/>
</dbReference>
<dbReference type="CDD" id="cd02735">
    <property type="entry name" value="RNAP_I_Rpa1_C"/>
    <property type="match status" value="1"/>
</dbReference>
<dbReference type="Gene3D" id="3.30.1490.180">
    <property type="entry name" value="RNA polymerase ii"/>
    <property type="match status" value="1"/>
</dbReference>
<dbReference type="PANTHER" id="PTHR19376:SF11">
    <property type="entry name" value="DNA-DIRECTED RNA POLYMERASE I SUBUNIT RPA1"/>
    <property type="match status" value="1"/>
</dbReference>
<evidence type="ECO:0000256" key="14">
    <source>
        <dbReference type="ARBA" id="ARBA00053996"/>
    </source>
</evidence>
<evidence type="ECO:0000256" key="16">
    <source>
        <dbReference type="SAM" id="MobiDB-lite"/>
    </source>
</evidence>
<dbReference type="FunFam" id="1.10.274.100:FF:000012">
    <property type="entry name" value="DNA-directed RNA polymerase subunit"/>
    <property type="match status" value="1"/>
</dbReference>
<dbReference type="Gene3D" id="6.20.50.80">
    <property type="match status" value="1"/>
</dbReference>
<dbReference type="InterPro" id="IPR007066">
    <property type="entry name" value="RNA_pol_Rpb1_3"/>
</dbReference>
<gene>
    <name evidence="19 20" type="primary">LOC112686785</name>
</gene>
<dbReference type="Pfam" id="PF00623">
    <property type="entry name" value="RNA_pol_Rpb1_2"/>
    <property type="match status" value="1"/>
</dbReference>
<evidence type="ECO:0000313" key="20">
    <source>
        <dbReference type="RefSeq" id="XP_025414997.1"/>
    </source>
</evidence>
<evidence type="ECO:0000256" key="5">
    <source>
        <dbReference type="ARBA" id="ARBA00022553"/>
    </source>
</evidence>
<evidence type="ECO:0000313" key="18">
    <source>
        <dbReference type="Proteomes" id="UP000694846"/>
    </source>
</evidence>
<dbReference type="InterPro" id="IPR007083">
    <property type="entry name" value="RNA_pol_Rpb1_4"/>
</dbReference>
<dbReference type="InterPro" id="IPR015699">
    <property type="entry name" value="DNA-dir_RNA_pol1_lsu_N"/>
</dbReference>
<dbReference type="Pfam" id="PF04983">
    <property type="entry name" value="RNA_pol_Rpb1_3"/>
    <property type="match status" value="1"/>
</dbReference>
<evidence type="ECO:0000256" key="15">
    <source>
        <dbReference type="RuleBase" id="RU004279"/>
    </source>
</evidence>
<dbReference type="GeneID" id="112686785"/>
<dbReference type="GO" id="GO:0006351">
    <property type="term" value="P:DNA-templated transcription"/>
    <property type="evidence" value="ECO:0007669"/>
    <property type="project" value="InterPro"/>
</dbReference>
<dbReference type="RefSeq" id="XP_025414997.1">
    <property type="nucleotide sequence ID" value="XM_025559212.1"/>
</dbReference>
<evidence type="ECO:0000256" key="1">
    <source>
        <dbReference type="ARBA" id="ARBA00004604"/>
    </source>
</evidence>